<dbReference type="InterPro" id="IPR011486">
    <property type="entry name" value="BBP2"/>
</dbReference>
<feature type="transmembrane region" description="Helical" evidence="1">
    <location>
        <begin position="12"/>
        <end position="31"/>
    </location>
</feature>
<dbReference type="AlphaFoldDB" id="A0A3B0QTJ1"/>
<keyword evidence="1" id="KW-1133">Transmembrane helix</keyword>
<organism evidence="2">
    <name type="scientific">hydrothermal vent metagenome</name>
    <dbReference type="NCBI Taxonomy" id="652676"/>
    <lineage>
        <taxon>unclassified sequences</taxon>
        <taxon>metagenomes</taxon>
        <taxon>ecological metagenomes</taxon>
    </lineage>
</organism>
<evidence type="ECO:0000313" key="2">
    <source>
        <dbReference type="EMBL" id="VAV83671.1"/>
    </source>
</evidence>
<reference evidence="2" key="1">
    <citation type="submission" date="2018-06" db="EMBL/GenBank/DDBJ databases">
        <authorList>
            <person name="Zhirakovskaya E."/>
        </authorList>
    </citation>
    <scope>NUCLEOTIDE SEQUENCE</scope>
</reference>
<evidence type="ECO:0008006" key="3">
    <source>
        <dbReference type="Google" id="ProtNLM"/>
    </source>
</evidence>
<gene>
    <name evidence="2" type="ORF">MNBD_DELTA01-945</name>
</gene>
<protein>
    <recommendedName>
        <fullName evidence="3">Phosphate-selective porin O and P</fullName>
    </recommendedName>
</protein>
<name>A0A3B0QTJ1_9ZZZZ</name>
<keyword evidence="1" id="KW-0472">Membrane</keyword>
<accession>A0A3B0QTJ1</accession>
<dbReference type="EMBL" id="UOEA01000045">
    <property type="protein sequence ID" value="VAV83671.1"/>
    <property type="molecule type" value="Genomic_DNA"/>
</dbReference>
<dbReference type="SUPFAM" id="SSF56935">
    <property type="entry name" value="Porins"/>
    <property type="match status" value="1"/>
</dbReference>
<dbReference type="Gene3D" id="2.40.160.10">
    <property type="entry name" value="Porin"/>
    <property type="match status" value="1"/>
</dbReference>
<dbReference type="Pfam" id="PF07642">
    <property type="entry name" value="BBP2"/>
    <property type="match status" value="1"/>
</dbReference>
<proteinExistence type="predicted"/>
<keyword evidence="1" id="KW-0812">Transmembrane</keyword>
<sequence>MSLRNTQKSHQSVLTLLIGAIFLGSIFLWTAPATGADGRKDSSFAYKLGKGIPIAKSRLRLGGYSSIEFEDAENEEGKITFEDFSIFIYGDIGVKTSVFSEFENSKFLEIEEDGKTTTKENWQVERLYIDHLYKEGLNIRFGKFLTPIGSWNELHADPLTWTVSRPLVTYAAFPEFITGTQLFGDLTWGEQDLTYVAVMQNNESINERTGFRKTHLFYSAKIKWLASPKLEIGIPAAYYTELYINDRVYLTGLEFTYRPGDLELRSETTYSRIDLKDGGWSREYGYYLQGTHPVLRDNIFLVLRHEYFRARINAGKYKALSLGAVYKPVPQIVFKVEYKKVSGSIDFIDPDSNDIENADIWLASFSILL</sequence>
<dbReference type="InterPro" id="IPR023614">
    <property type="entry name" value="Porin_dom_sf"/>
</dbReference>
<evidence type="ECO:0000256" key="1">
    <source>
        <dbReference type="SAM" id="Phobius"/>
    </source>
</evidence>